<reference evidence="2 3" key="1">
    <citation type="journal article" date="2018" name="Sci. Rep.">
        <title>Genomic signatures of local adaptation to the degree of environmental predictability in rotifers.</title>
        <authorList>
            <person name="Franch-Gras L."/>
            <person name="Hahn C."/>
            <person name="Garcia-Roger E.M."/>
            <person name="Carmona M.J."/>
            <person name="Serra M."/>
            <person name="Gomez A."/>
        </authorList>
    </citation>
    <scope>NUCLEOTIDE SEQUENCE [LARGE SCALE GENOMIC DNA]</scope>
    <source>
        <strain evidence="2">HYR1</strain>
    </source>
</reference>
<accession>A0A3M7PPR9</accession>
<gene>
    <name evidence="2" type="ORF">BpHYR1_035559</name>
</gene>
<feature type="compositionally biased region" description="Basic and acidic residues" evidence="1">
    <location>
        <begin position="88"/>
        <end position="104"/>
    </location>
</feature>
<dbReference type="AlphaFoldDB" id="A0A3M7PPR9"/>
<proteinExistence type="predicted"/>
<comment type="caution">
    <text evidence="2">The sequence shown here is derived from an EMBL/GenBank/DDBJ whole genome shotgun (WGS) entry which is preliminary data.</text>
</comment>
<protein>
    <submittedName>
        <fullName evidence="2">Uncharacterized protein</fullName>
    </submittedName>
</protein>
<dbReference type="Proteomes" id="UP000276133">
    <property type="component" value="Unassembled WGS sequence"/>
</dbReference>
<keyword evidence="3" id="KW-1185">Reference proteome</keyword>
<evidence type="ECO:0000313" key="3">
    <source>
        <dbReference type="Proteomes" id="UP000276133"/>
    </source>
</evidence>
<sequence length="146" mass="17822">MLNNYRKNKGRELDNLKIKLTFINKFRNKKVFNMVIHFVLLKYQTNFTNRKFLNMKKFRRNYLFIDSKQYISRSSKHLFSENQNQSQVKHDNDGLLDHSTSNKDENIDEPHINLNLKQQIEMFKEFSKKICDQIFYFVISQYVIKK</sequence>
<feature type="region of interest" description="Disordered" evidence="1">
    <location>
        <begin position="81"/>
        <end position="104"/>
    </location>
</feature>
<evidence type="ECO:0000256" key="1">
    <source>
        <dbReference type="SAM" id="MobiDB-lite"/>
    </source>
</evidence>
<dbReference type="EMBL" id="REGN01009653">
    <property type="protein sequence ID" value="RNA00668.1"/>
    <property type="molecule type" value="Genomic_DNA"/>
</dbReference>
<evidence type="ECO:0000313" key="2">
    <source>
        <dbReference type="EMBL" id="RNA00668.1"/>
    </source>
</evidence>
<name>A0A3M7PPR9_BRAPC</name>
<organism evidence="2 3">
    <name type="scientific">Brachionus plicatilis</name>
    <name type="common">Marine rotifer</name>
    <name type="synonym">Brachionus muelleri</name>
    <dbReference type="NCBI Taxonomy" id="10195"/>
    <lineage>
        <taxon>Eukaryota</taxon>
        <taxon>Metazoa</taxon>
        <taxon>Spiralia</taxon>
        <taxon>Gnathifera</taxon>
        <taxon>Rotifera</taxon>
        <taxon>Eurotatoria</taxon>
        <taxon>Monogononta</taxon>
        <taxon>Pseudotrocha</taxon>
        <taxon>Ploima</taxon>
        <taxon>Brachionidae</taxon>
        <taxon>Brachionus</taxon>
    </lineage>
</organism>